<keyword evidence="4" id="KW-0238">DNA-binding</keyword>
<dbReference type="Gene3D" id="1.10.10.10">
    <property type="entry name" value="Winged helix-like DNA-binding domain superfamily/Winged helix DNA-binding domain"/>
    <property type="match status" value="1"/>
</dbReference>
<feature type="domain" description="RNA polymerase sigma-70 region 2" evidence="7">
    <location>
        <begin position="17"/>
        <end position="74"/>
    </location>
</feature>
<name>A0A8J3Q2T4_9ACTN</name>
<dbReference type="InterPro" id="IPR013324">
    <property type="entry name" value="RNA_pol_sigma_r3/r4-like"/>
</dbReference>
<sequence length="468" mass="52383">MAEAGTFEEFVTTRSSGLLRVATLLTRDHAMAEDLLQTALARSWSVWKRIDGDPEPYVYRILANTYKTWWRRRWHAERPTERLPELGEPGGQLSVETRDEIWRALNRLPRQQRAVLVLRYFEDLTEAQVGQTLGISLGAVKSHANRGLAKLRLDPQLLAEFPVPRPPASIERLPAVRQRVRQHRQHKVMGAIAIIIAVVAGFAVAPSLLRNVFPPTRTQTPKHIQGYLIRDTVSAKLTELDRVTTTAWIPSTLDYLVSGSCDTRDVRFVAKVSVQLNGKIFEDFPCSAEPERLGTRTDSDDASTARLKIGEPVTISLRLQILHGDTIPPDSTLTLAFAELVPFEQLPLPPRPKRLKPLDRHISEQPAAVLGPHSPTTATVTLPVGTYLHVNVGSQTPGKIHIEVNGHPRRAHVFWDYDNGYGGFDLIPNEKGAADLGVHEGVPILISVWTEYLTADWYVALFVKPKTW</sequence>
<dbReference type="EMBL" id="BONY01000002">
    <property type="protein sequence ID" value="GIH02434.1"/>
    <property type="molecule type" value="Genomic_DNA"/>
</dbReference>
<evidence type="ECO:0000313" key="9">
    <source>
        <dbReference type="EMBL" id="GIH02434.1"/>
    </source>
</evidence>
<dbReference type="Pfam" id="PF04542">
    <property type="entry name" value="Sigma70_r2"/>
    <property type="match status" value="1"/>
</dbReference>
<dbReference type="PANTHER" id="PTHR43133:SF50">
    <property type="entry name" value="ECF RNA POLYMERASE SIGMA FACTOR SIGM"/>
    <property type="match status" value="1"/>
</dbReference>
<keyword evidence="6" id="KW-1133">Transmembrane helix</keyword>
<dbReference type="InterPro" id="IPR036388">
    <property type="entry name" value="WH-like_DNA-bd_sf"/>
</dbReference>
<protein>
    <recommendedName>
        <fullName evidence="11">SigE family RNA polymerase sigma factor</fullName>
    </recommendedName>
</protein>
<gene>
    <name evidence="9" type="ORF">Rhe02_05010</name>
</gene>
<dbReference type="Gene3D" id="1.10.1740.10">
    <property type="match status" value="1"/>
</dbReference>
<dbReference type="SUPFAM" id="SSF88659">
    <property type="entry name" value="Sigma3 and sigma4 domains of RNA polymerase sigma factors"/>
    <property type="match status" value="1"/>
</dbReference>
<organism evidence="9 10">
    <name type="scientific">Rhizocola hellebori</name>
    <dbReference type="NCBI Taxonomy" id="1392758"/>
    <lineage>
        <taxon>Bacteria</taxon>
        <taxon>Bacillati</taxon>
        <taxon>Actinomycetota</taxon>
        <taxon>Actinomycetes</taxon>
        <taxon>Micromonosporales</taxon>
        <taxon>Micromonosporaceae</taxon>
        <taxon>Rhizocola</taxon>
    </lineage>
</organism>
<accession>A0A8J3Q2T4</accession>
<evidence type="ECO:0008006" key="11">
    <source>
        <dbReference type="Google" id="ProtNLM"/>
    </source>
</evidence>
<evidence type="ECO:0000256" key="6">
    <source>
        <dbReference type="SAM" id="Phobius"/>
    </source>
</evidence>
<evidence type="ECO:0000259" key="7">
    <source>
        <dbReference type="Pfam" id="PF04542"/>
    </source>
</evidence>
<dbReference type="AlphaFoldDB" id="A0A8J3Q2T4"/>
<evidence type="ECO:0000313" key="10">
    <source>
        <dbReference type="Proteomes" id="UP000612899"/>
    </source>
</evidence>
<comment type="similarity">
    <text evidence="1">Belongs to the sigma-70 factor family. ECF subfamily.</text>
</comment>
<feature type="transmembrane region" description="Helical" evidence="6">
    <location>
        <begin position="188"/>
        <end position="209"/>
    </location>
</feature>
<comment type="caution">
    <text evidence="9">The sequence shown here is derived from an EMBL/GenBank/DDBJ whole genome shotgun (WGS) entry which is preliminary data.</text>
</comment>
<reference evidence="9" key="1">
    <citation type="submission" date="2021-01" db="EMBL/GenBank/DDBJ databases">
        <title>Whole genome shotgun sequence of Rhizocola hellebori NBRC 109834.</title>
        <authorList>
            <person name="Komaki H."/>
            <person name="Tamura T."/>
        </authorList>
    </citation>
    <scope>NUCLEOTIDE SEQUENCE</scope>
    <source>
        <strain evidence="9">NBRC 109834</strain>
    </source>
</reference>
<dbReference type="RefSeq" id="WP_203906380.1">
    <property type="nucleotide sequence ID" value="NZ_BONY01000002.1"/>
</dbReference>
<dbReference type="NCBIfam" id="TIGR02937">
    <property type="entry name" value="sigma70-ECF"/>
    <property type="match status" value="1"/>
</dbReference>
<evidence type="ECO:0000256" key="5">
    <source>
        <dbReference type="ARBA" id="ARBA00023163"/>
    </source>
</evidence>
<dbReference type="GO" id="GO:0016987">
    <property type="term" value="F:sigma factor activity"/>
    <property type="evidence" value="ECO:0007669"/>
    <property type="project" value="UniProtKB-KW"/>
</dbReference>
<keyword evidence="2" id="KW-0805">Transcription regulation</keyword>
<dbReference type="InterPro" id="IPR013325">
    <property type="entry name" value="RNA_pol_sigma_r2"/>
</dbReference>
<dbReference type="GO" id="GO:0006352">
    <property type="term" value="P:DNA-templated transcription initiation"/>
    <property type="evidence" value="ECO:0007669"/>
    <property type="project" value="InterPro"/>
</dbReference>
<dbReference type="PANTHER" id="PTHR43133">
    <property type="entry name" value="RNA POLYMERASE ECF-TYPE SIGMA FACTO"/>
    <property type="match status" value="1"/>
</dbReference>
<dbReference type="InterPro" id="IPR013249">
    <property type="entry name" value="RNA_pol_sigma70_r4_t2"/>
</dbReference>
<dbReference type="InterPro" id="IPR039425">
    <property type="entry name" value="RNA_pol_sigma-70-like"/>
</dbReference>
<evidence type="ECO:0000256" key="4">
    <source>
        <dbReference type="ARBA" id="ARBA00023125"/>
    </source>
</evidence>
<evidence type="ECO:0000256" key="2">
    <source>
        <dbReference type="ARBA" id="ARBA00023015"/>
    </source>
</evidence>
<keyword evidence="3" id="KW-0731">Sigma factor</keyword>
<dbReference type="CDD" id="cd06171">
    <property type="entry name" value="Sigma70_r4"/>
    <property type="match status" value="1"/>
</dbReference>
<dbReference type="SUPFAM" id="SSF88946">
    <property type="entry name" value="Sigma2 domain of RNA polymerase sigma factors"/>
    <property type="match status" value="1"/>
</dbReference>
<dbReference type="GO" id="GO:0003677">
    <property type="term" value="F:DNA binding"/>
    <property type="evidence" value="ECO:0007669"/>
    <property type="project" value="UniProtKB-KW"/>
</dbReference>
<keyword evidence="5" id="KW-0804">Transcription</keyword>
<dbReference type="InterPro" id="IPR014284">
    <property type="entry name" value="RNA_pol_sigma-70_dom"/>
</dbReference>
<evidence type="ECO:0000256" key="1">
    <source>
        <dbReference type="ARBA" id="ARBA00010641"/>
    </source>
</evidence>
<keyword evidence="6" id="KW-0472">Membrane</keyword>
<evidence type="ECO:0000259" key="8">
    <source>
        <dbReference type="Pfam" id="PF08281"/>
    </source>
</evidence>
<dbReference type="InterPro" id="IPR007627">
    <property type="entry name" value="RNA_pol_sigma70_r2"/>
</dbReference>
<dbReference type="NCBIfam" id="TIGR02983">
    <property type="entry name" value="SigE-fam_strep"/>
    <property type="match status" value="1"/>
</dbReference>
<dbReference type="InterPro" id="IPR014325">
    <property type="entry name" value="RNA_pol_sigma-E_actinobac"/>
</dbReference>
<evidence type="ECO:0000256" key="3">
    <source>
        <dbReference type="ARBA" id="ARBA00023082"/>
    </source>
</evidence>
<proteinExistence type="inferred from homology"/>
<dbReference type="Proteomes" id="UP000612899">
    <property type="component" value="Unassembled WGS sequence"/>
</dbReference>
<keyword evidence="6" id="KW-0812">Transmembrane</keyword>
<keyword evidence="10" id="KW-1185">Reference proteome</keyword>
<feature type="domain" description="RNA polymerase sigma factor 70 region 4 type 2" evidence="8">
    <location>
        <begin position="99"/>
        <end position="151"/>
    </location>
</feature>
<dbReference type="Pfam" id="PF08281">
    <property type="entry name" value="Sigma70_r4_2"/>
    <property type="match status" value="1"/>
</dbReference>